<sequence>MVNQFLISSPIFFPLLTHGFSYAELQKMLRHRLHQKQPCYLSSMNLLRDMLSTEVIFAQQVRQIIYPNWSFTPCWNCRRWDDWSLCRFTNSLYKALFEI</sequence>
<evidence type="ECO:0000313" key="1">
    <source>
        <dbReference type="EMBL" id="KRY08479.1"/>
    </source>
</evidence>
<dbReference type="EMBL" id="JYDQ01000331">
    <property type="protein sequence ID" value="KRY08479.1"/>
    <property type="molecule type" value="Genomic_DNA"/>
</dbReference>
<gene>
    <name evidence="1" type="ORF">T12_7891</name>
</gene>
<evidence type="ECO:0000313" key="2">
    <source>
        <dbReference type="Proteomes" id="UP000054783"/>
    </source>
</evidence>
<comment type="caution">
    <text evidence="1">The sequence shown here is derived from an EMBL/GenBank/DDBJ whole genome shotgun (WGS) entry which is preliminary data.</text>
</comment>
<protein>
    <submittedName>
        <fullName evidence="1">Uncharacterized protein</fullName>
    </submittedName>
</protein>
<name>A0A0V0Z7Q8_9BILA</name>
<dbReference type="AlphaFoldDB" id="A0A0V0Z7Q8"/>
<accession>A0A0V0Z7Q8</accession>
<proteinExistence type="predicted"/>
<dbReference type="Proteomes" id="UP000054783">
    <property type="component" value="Unassembled WGS sequence"/>
</dbReference>
<keyword evidence="2" id="KW-1185">Reference proteome</keyword>
<organism evidence="1 2">
    <name type="scientific">Trichinella patagoniensis</name>
    <dbReference type="NCBI Taxonomy" id="990121"/>
    <lineage>
        <taxon>Eukaryota</taxon>
        <taxon>Metazoa</taxon>
        <taxon>Ecdysozoa</taxon>
        <taxon>Nematoda</taxon>
        <taxon>Enoplea</taxon>
        <taxon>Dorylaimia</taxon>
        <taxon>Trichinellida</taxon>
        <taxon>Trichinellidae</taxon>
        <taxon>Trichinella</taxon>
    </lineage>
</organism>
<reference evidence="1 2" key="1">
    <citation type="submission" date="2015-01" db="EMBL/GenBank/DDBJ databases">
        <title>Evolution of Trichinella species and genotypes.</title>
        <authorList>
            <person name="Korhonen P.K."/>
            <person name="Edoardo P."/>
            <person name="Giuseppe L.R."/>
            <person name="Gasser R.B."/>
        </authorList>
    </citation>
    <scope>NUCLEOTIDE SEQUENCE [LARGE SCALE GENOMIC DNA]</scope>
    <source>
        <strain evidence="1">ISS2496</strain>
    </source>
</reference>